<protein>
    <submittedName>
        <fullName evidence="1">Uncharacterized protein</fullName>
    </submittedName>
</protein>
<dbReference type="RefSeq" id="WP_146811754.1">
    <property type="nucleotide sequence ID" value="NZ_WNZX01000017.1"/>
</dbReference>
<keyword evidence="2" id="KW-1185">Reference proteome</keyword>
<dbReference type="EMBL" id="WNZX01000017">
    <property type="protein sequence ID" value="MUG72732.1"/>
    <property type="molecule type" value="Genomic_DNA"/>
</dbReference>
<sequence length="275" mass="31160">MMKWYEIFRSGRYEPQGQFTEDDLQQIADNYERDGAAAPIVIGHPKEEQHAYGWVTGVKRVGNKLLASFKDVVPEFAAAVNAGRYKKVSVRLRNTGNGWTLRHVGFLGAAAPAVEGLPPIEFVGNNGAYIELDFSGEERTETGMTHEDWNRRIRQALQREREIVAFVARHEAKLPPAMRKGLAEFMAELSDEQTVEFSEDGERKRLSPYSFFKQFVTELSERGASFSEDAGKSVFQLSANDRIDSERLEIDRKARDFAAQHQCSYEDAVFAVLRT</sequence>
<proteinExistence type="predicted"/>
<accession>A0A7X3CV19</accession>
<gene>
    <name evidence="1" type="ORF">GNP93_18880</name>
</gene>
<name>A0A7X3CV19_9BACL</name>
<evidence type="ECO:0000313" key="2">
    <source>
        <dbReference type="Proteomes" id="UP000450917"/>
    </source>
</evidence>
<organism evidence="1 2">
    <name type="scientific">Paenibacillus validus</name>
    <dbReference type="NCBI Taxonomy" id="44253"/>
    <lineage>
        <taxon>Bacteria</taxon>
        <taxon>Bacillati</taxon>
        <taxon>Bacillota</taxon>
        <taxon>Bacilli</taxon>
        <taxon>Bacillales</taxon>
        <taxon>Paenibacillaceae</taxon>
        <taxon>Paenibacillus</taxon>
    </lineage>
</organism>
<comment type="caution">
    <text evidence="1">The sequence shown here is derived from an EMBL/GenBank/DDBJ whole genome shotgun (WGS) entry which is preliminary data.</text>
</comment>
<dbReference type="Proteomes" id="UP000450917">
    <property type="component" value="Unassembled WGS sequence"/>
</dbReference>
<reference evidence="1 2" key="1">
    <citation type="submission" date="2019-11" db="EMBL/GenBank/DDBJ databases">
        <title>Draft genome sequences of five Paenibacillus species of dairy origin.</title>
        <authorList>
            <person name="Olajide A.M."/>
            <person name="Chen S."/>
            <person name="Lapointe G."/>
        </authorList>
    </citation>
    <scope>NUCLEOTIDE SEQUENCE [LARGE SCALE GENOMIC DNA]</scope>
    <source>
        <strain evidence="1 2">2CS3</strain>
    </source>
</reference>
<dbReference type="AlphaFoldDB" id="A0A7X3CV19"/>
<evidence type="ECO:0000313" key="1">
    <source>
        <dbReference type="EMBL" id="MUG72732.1"/>
    </source>
</evidence>